<sequence length="342" mass="37524">MITSAQKAGPLPRVPSLRASVFVPILQHIAENGGDVESLLKENGLSAARVDDSYAAVSLQSYLNFFEDAASFLADPMLGARIGMRIRPADLGPIGMLVLQSGSARSGLDRFCRFTNALQNSTGTSLVPGDDCLILTYNIFGKGLMGSRQDSEFSLACLCRLLQLAISPDWRPLEVHFDHAPLGDAGALSRLFRAPVLFGQSCSRLILKPDAIDRVLRPEDSDLIALIERHVASLVMTDHESMALSDKVRSLVSLYLGQRPMTLDVIAAELGMTRRSLQRRLSDEGTSLRELTRAHRLRIAETYLSESSLSMTEVAAALNYADGTVFWRAYRDWTGKAPTKQR</sequence>
<dbReference type="InterPro" id="IPR018060">
    <property type="entry name" value="HTH_AraC"/>
</dbReference>
<dbReference type="Gene3D" id="1.10.10.60">
    <property type="entry name" value="Homeodomain-like"/>
    <property type="match status" value="1"/>
</dbReference>
<dbReference type="Proteomes" id="UP000594118">
    <property type="component" value="Chromosome"/>
</dbReference>
<dbReference type="GO" id="GO:0000976">
    <property type="term" value="F:transcription cis-regulatory region binding"/>
    <property type="evidence" value="ECO:0007669"/>
    <property type="project" value="TreeGrafter"/>
</dbReference>
<gene>
    <name evidence="5" type="ORF">F3W81_17810</name>
</gene>
<dbReference type="GO" id="GO:0003700">
    <property type="term" value="F:DNA-binding transcription factor activity"/>
    <property type="evidence" value="ECO:0007669"/>
    <property type="project" value="InterPro"/>
</dbReference>
<keyword evidence="1" id="KW-0805">Transcription regulation</keyword>
<evidence type="ECO:0000256" key="1">
    <source>
        <dbReference type="ARBA" id="ARBA00023015"/>
    </source>
</evidence>
<dbReference type="GO" id="GO:0005829">
    <property type="term" value="C:cytosol"/>
    <property type="evidence" value="ECO:0007669"/>
    <property type="project" value="TreeGrafter"/>
</dbReference>
<name>A0A7L9WRL3_9RHOB</name>
<dbReference type="Pfam" id="PF12625">
    <property type="entry name" value="Arabinose_bd"/>
    <property type="match status" value="1"/>
</dbReference>
<dbReference type="InterPro" id="IPR032687">
    <property type="entry name" value="AraC-type_N"/>
</dbReference>
<dbReference type="SUPFAM" id="SSF46689">
    <property type="entry name" value="Homeodomain-like"/>
    <property type="match status" value="1"/>
</dbReference>
<reference evidence="5 6" key="1">
    <citation type="submission" date="2019-10" db="EMBL/GenBank/DDBJ databases">
        <title>Pseudopuniceibacterium sp. HQ09 islated from Antarctica.</title>
        <authorList>
            <person name="Liao L."/>
            <person name="Su S."/>
            <person name="Chen B."/>
            <person name="Yu Y."/>
        </authorList>
    </citation>
    <scope>NUCLEOTIDE SEQUENCE [LARGE SCALE GENOMIC DNA]</scope>
    <source>
        <strain evidence="5 6">HQ09</strain>
    </source>
</reference>
<evidence type="ECO:0000256" key="2">
    <source>
        <dbReference type="ARBA" id="ARBA00023125"/>
    </source>
</evidence>
<dbReference type="InterPro" id="IPR009057">
    <property type="entry name" value="Homeodomain-like_sf"/>
</dbReference>
<accession>A0A7L9WRL3</accession>
<evidence type="ECO:0000313" key="6">
    <source>
        <dbReference type="Proteomes" id="UP000594118"/>
    </source>
</evidence>
<dbReference type="SMART" id="SM00342">
    <property type="entry name" value="HTH_ARAC"/>
    <property type="match status" value="1"/>
</dbReference>
<keyword evidence="2" id="KW-0238">DNA-binding</keyword>
<evidence type="ECO:0000313" key="5">
    <source>
        <dbReference type="EMBL" id="QOL82512.1"/>
    </source>
</evidence>
<dbReference type="InterPro" id="IPR018062">
    <property type="entry name" value="HTH_AraC-typ_CS"/>
</dbReference>
<dbReference type="PROSITE" id="PS00041">
    <property type="entry name" value="HTH_ARAC_FAMILY_1"/>
    <property type="match status" value="1"/>
</dbReference>
<dbReference type="AlphaFoldDB" id="A0A7L9WRL3"/>
<dbReference type="PANTHER" id="PTHR47894">
    <property type="entry name" value="HTH-TYPE TRANSCRIPTIONAL REGULATOR GADX"/>
    <property type="match status" value="1"/>
</dbReference>
<dbReference type="EMBL" id="CP045201">
    <property type="protein sequence ID" value="QOL82512.1"/>
    <property type="molecule type" value="Genomic_DNA"/>
</dbReference>
<organism evidence="5 6">
    <name type="scientific">Pseudooceanicola spongiae</name>
    <dbReference type="NCBI Taxonomy" id="2613965"/>
    <lineage>
        <taxon>Bacteria</taxon>
        <taxon>Pseudomonadati</taxon>
        <taxon>Pseudomonadota</taxon>
        <taxon>Alphaproteobacteria</taxon>
        <taxon>Rhodobacterales</taxon>
        <taxon>Paracoccaceae</taxon>
        <taxon>Pseudooceanicola</taxon>
    </lineage>
</organism>
<feature type="domain" description="HTH araC/xylS-type" evidence="4">
    <location>
        <begin position="246"/>
        <end position="342"/>
    </location>
</feature>
<evidence type="ECO:0000256" key="3">
    <source>
        <dbReference type="ARBA" id="ARBA00023163"/>
    </source>
</evidence>
<dbReference type="PANTHER" id="PTHR47894:SF4">
    <property type="entry name" value="HTH-TYPE TRANSCRIPTIONAL REGULATOR GADX"/>
    <property type="match status" value="1"/>
</dbReference>
<dbReference type="PROSITE" id="PS01124">
    <property type="entry name" value="HTH_ARAC_FAMILY_2"/>
    <property type="match status" value="1"/>
</dbReference>
<keyword evidence="3" id="KW-0804">Transcription</keyword>
<evidence type="ECO:0000259" key="4">
    <source>
        <dbReference type="PROSITE" id="PS01124"/>
    </source>
</evidence>
<protein>
    <submittedName>
        <fullName evidence="5">Helix-turn-helix domain-containing protein</fullName>
    </submittedName>
</protein>
<dbReference type="Pfam" id="PF12833">
    <property type="entry name" value="HTH_18"/>
    <property type="match status" value="1"/>
</dbReference>
<dbReference type="KEGG" id="pshq:F3W81_17810"/>
<proteinExistence type="predicted"/>
<keyword evidence="6" id="KW-1185">Reference proteome</keyword>